<protein>
    <submittedName>
        <fullName evidence="7">C40 family peptidase</fullName>
    </submittedName>
</protein>
<evidence type="ECO:0000256" key="2">
    <source>
        <dbReference type="ARBA" id="ARBA00022670"/>
    </source>
</evidence>
<evidence type="ECO:0000259" key="6">
    <source>
        <dbReference type="PROSITE" id="PS51935"/>
    </source>
</evidence>
<reference evidence="7 8" key="1">
    <citation type="submission" date="2020-06" db="EMBL/GenBank/DDBJ databases">
        <title>Taxonomy, biology and ecology of Rhodococcus bacteria occurring in California pistachio and other woody hosts as revealed by genome sequence analyses.</title>
        <authorList>
            <person name="Gai Y."/>
            <person name="Riely B."/>
        </authorList>
    </citation>
    <scope>NUCLEOTIDE SEQUENCE [LARGE SCALE GENOMIC DNA]</scope>
    <source>
        <strain evidence="7 8">BP-284</strain>
    </source>
</reference>
<dbReference type="PANTHER" id="PTHR47359">
    <property type="entry name" value="PEPTIDOGLYCAN DL-ENDOPEPTIDASE CWLO"/>
    <property type="match status" value="1"/>
</dbReference>
<evidence type="ECO:0000256" key="3">
    <source>
        <dbReference type="ARBA" id="ARBA00022801"/>
    </source>
</evidence>
<dbReference type="Gene3D" id="3.90.1720.10">
    <property type="entry name" value="endopeptidase domain like (from Nostoc punctiforme)"/>
    <property type="match status" value="1"/>
</dbReference>
<dbReference type="PANTHER" id="PTHR47359:SF3">
    <property type="entry name" value="NLP_P60 DOMAIN-CONTAINING PROTEIN-RELATED"/>
    <property type="match status" value="1"/>
</dbReference>
<dbReference type="InterPro" id="IPR051794">
    <property type="entry name" value="PG_Endopeptidase_C40"/>
</dbReference>
<feature type="domain" description="NlpC/P60" evidence="6">
    <location>
        <begin position="258"/>
        <end position="372"/>
    </location>
</feature>
<keyword evidence="8" id="KW-1185">Reference proteome</keyword>
<organism evidence="7 8">
    <name type="scientific">Rhodococcoides kroppenstedtii</name>
    <dbReference type="NCBI Taxonomy" id="293050"/>
    <lineage>
        <taxon>Bacteria</taxon>
        <taxon>Bacillati</taxon>
        <taxon>Actinomycetota</taxon>
        <taxon>Actinomycetes</taxon>
        <taxon>Mycobacteriales</taxon>
        <taxon>Nocardiaceae</taxon>
        <taxon>Rhodococcoides</taxon>
    </lineage>
</organism>
<name>A0ABS7NRS6_9NOCA</name>
<evidence type="ECO:0000256" key="5">
    <source>
        <dbReference type="SAM" id="MobiDB-lite"/>
    </source>
</evidence>
<evidence type="ECO:0000313" key="8">
    <source>
        <dbReference type="Proteomes" id="UP001520140"/>
    </source>
</evidence>
<comment type="caution">
    <text evidence="7">The sequence shown here is derived from an EMBL/GenBank/DDBJ whole genome shotgun (WGS) entry which is preliminary data.</text>
</comment>
<dbReference type="InterPro" id="IPR038765">
    <property type="entry name" value="Papain-like_cys_pep_sf"/>
</dbReference>
<dbReference type="Pfam" id="PF00877">
    <property type="entry name" value="NLPC_P60"/>
    <property type="match status" value="1"/>
</dbReference>
<accession>A0ABS7NRS6</accession>
<evidence type="ECO:0000256" key="1">
    <source>
        <dbReference type="ARBA" id="ARBA00007074"/>
    </source>
</evidence>
<keyword evidence="2" id="KW-0645">Protease</keyword>
<sequence length="372" mass="36696">MRASTEPASPVRLSPTAAPDSITVTLTVPGLDSLLAPIDGVLAQLGRGVLPPGSVDTVLAAGAQAADAVGSALRTAVDDVDWSGPAATAAGDLVARAAEAATALARESEALASLAARACEVVARGTAEVGAIASSFVAAATPLLPTAVTPAGAAAVATLADTALAQAAAVATRVRAELDALGGEVAALVPPVVPSLPGPPSLVTDVERFLQRTLDPMPGTPDAGPAESAPGHRAYDPAAGGTGREVVLPDGSTALAPNARAAEAVRFALAQQGTPYVWGGTTPGQGLDCSGLTQSAYGQAGVDLPRLAAEQSVGSPVSVENLMPGDLAVWDGHVAMVVGNGQLVEAGDPVSVSPVRTTNAGMAFHGFYRPTE</sequence>
<dbReference type="SUPFAM" id="SSF54001">
    <property type="entry name" value="Cysteine proteinases"/>
    <property type="match status" value="1"/>
</dbReference>
<comment type="similarity">
    <text evidence="1">Belongs to the peptidase C40 family.</text>
</comment>
<proteinExistence type="inferred from homology"/>
<evidence type="ECO:0000313" key="7">
    <source>
        <dbReference type="EMBL" id="MBY6320709.1"/>
    </source>
</evidence>
<dbReference type="EMBL" id="JABUKG010000006">
    <property type="protein sequence ID" value="MBY6320709.1"/>
    <property type="molecule type" value="Genomic_DNA"/>
</dbReference>
<gene>
    <name evidence="7" type="ORF">HQ605_07750</name>
</gene>
<dbReference type="RefSeq" id="WP_068102017.1">
    <property type="nucleotide sequence ID" value="NZ_JABUKE010000004.1"/>
</dbReference>
<evidence type="ECO:0000256" key="4">
    <source>
        <dbReference type="ARBA" id="ARBA00022807"/>
    </source>
</evidence>
<dbReference type="Proteomes" id="UP001520140">
    <property type="component" value="Unassembled WGS sequence"/>
</dbReference>
<keyword evidence="4" id="KW-0788">Thiol protease</keyword>
<feature type="region of interest" description="Disordered" evidence="5">
    <location>
        <begin position="213"/>
        <end position="244"/>
    </location>
</feature>
<dbReference type="PROSITE" id="PS51935">
    <property type="entry name" value="NLPC_P60"/>
    <property type="match status" value="1"/>
</dbReference>
<keyword evidence="3" id="KW-0378">Hydrolase</keyword>
<dbReference type="InterPro" id="IPR000064">
    <property type="entry name" value="NLP_P60_dom"/>
</dbReference>